<accession>A0A7C3MD07</accession>
<dbReference type="Gene3D" id="3.40.1260.10">
    <property type="entry name" value="DsrEFH-like"/>
    <property type="match status" value="1"/>
</dbReference>
<reference evidence="1" key="1">
    <citation type="journal article" date="2020" name="mSystems">
        <title>Genome- and Community-Level Interaction Insights into Carbon Utilization and Element Cycling Functions of Hydrothermarchaeota in Hydrothermal Sediment.</title>
        <authorList>
            <person name="Zhou Z."/>
            <person name="Liu Y."/>
            <person name="Xu W."/>
            <person name="Pan J."/>
            <person name="Luo Z.H."/>
            <person name="Li M."/>
        </authorList>
    </citation>
    <scope>NUCLEOTIDE SEQUENCE [LARGE SCALE GENOMIC DNA]</scope>
    <source>
        <strain evidence="1">SpSt-87</strain>
    </source>
</reference>
<evidence type="ECO:0000313" key="1">
    <source>
        <dbReference type="EMBL" id="HFW32595.1"/>
    </source>
</evidence>
<protein>
    <recommendedName>
        <fullName evidence="2">DsrE family protein</fullName>
    </recommendedName>
</protein>
<name>A0A7C3MD07_ARCFL</name>
<dbReference type="AlphaFoldDB" id="A0A7C3MD07"/>
<dbReference type="SUPFAM" id="SSF75169">
    <property type="entry name" value="DsrEFH-like"/>
    <property type="match status" value="1"/>
</dbReference>
<gene>
    <name evidence="1" type="ORF">ENW66_06550</name>
</gene>
<comment type="caution">
    <text evidence="1">The sequence shown here is derived from an EMBL/GenBank/DDBJ whole genome shotgun (WGS) entry which is preliminary data.</text>
</comment>
<evidence type="ECO:0008006" key="2">
    <source>
        <dbReference type="Google" id="ProtNLM"/>
    </source>
</evidence>
<sequence length="109" mass="12201">MSKLLVIIASGKEAKEKATAGLLFAANSMRFGWAEKVEIVFFGPSQDLLVEDESFRELVVGQLGEYRPLACKFIADARGYSEKLSFTRLEYIGEVVNRLIDEGFTPMVF</sequence>
<organism evidence="1">
    <name type="scientific">Archaeoglobus fulgidus</name>
    <dbReference type="NCBI Taxonomy" id="2234"/>
    <lineage>
        <taxon>Archaea</taxon>
        <taxon>Methanobacteriati</taxon>
        <taxon>Methanobacteriota</taxon>
        <taxon>Archaeoglobi</taxon>
        <taxon>Archaeoglobales</taxon>
        <taxon>Archaeoglobaceae</taxon>
        <taxon>Archaeoglobus</taxon>
    </lineage>
</organism>
<proteinExistence type="predicted"/>
<dbReference type="InterPro" id="IPR027396">
    <property type="entry name" value="DsrEFH-like"/>
</dbReference>
<dbReference type="EMBL" id="DTLB01000038">
    <property type="protein sequence ID" value="HFW32595.1"/>
    <property type="molecule type" value="Genomic_DNA"/>
</dbReference>